<dbReference type="PANTHER" id="PTHR33167:SF70">
    <property type="entry name" value="DUF3741 DOMAIN-CONTAINING PROTEIN"/>
    <property type="match status" value="1"/>
</dbReference>
<feature type="region of interest" description="Disordered" evidence="1">
    <location>
        <begin position="885"/>
        <end position="911"/>
    </location>
</feature>
<feature type="region of interest" description="Disordered" evidence="1">
    <location>
        <begin position="299"/>
        <end position="318"/>
    </location>
</feature>
<evidence type="ECO:0000313" key="3">
    <source>
        <dbReference type="EMBL" id="KAB1211482.1"/>
    </source>
</evidence>
<gene>
    <name evidence="3" type="ORF">CJ030_MR6G013224</name>
</gene>
<proteinExistence type="predicted"/>
<keyword evidence="2" id="KW-0812">Transmembrane</keyword>
<dbReference type="AlphaFoldDB" id="A0A6A1VF36"/>
<sequence length="1166" mass="129706">MRWLPVFVVSWASWVILVCGHFLFCAVAVKTLRAESQIYWLHEVVTGVRCFMGFLGYSGLRALFVLCCGCEDLELVRYVGCSPEFGDLRAIVEEVEEDTEMGTKVQSKMLLGHYPSRGLNTNGGTGSWPLHQEQKTLRGQYHNIFFQRPERNGHEGYQKEHLRQTILKHETIFRHQLHELHRLYKTQRDLMNDIRSNEPLLMPAETSQSNVFPAAYLSEDDKKRWHISTLSLMDCSDGKLSASAVDSIQSHFDSMKGKIMQSKLGSTQTGVMRKDNESLEPQCRKLQTRFLDLEIPPDEFINSEPEQQGVSGVSGMRSCPPNRTNEIACKRDRKLSICIGMSTGYNADAFSSNMHLRKTPRLTDLNVAIQVEDESASAIRRDNTFSKEGMKRQDSSASAYSSFQCLPKNFSQNPHNRGDGAVSSLRSEIESQNQDWPFYSCEAGKTKSKSSFCGNFLPQEFSKPCESSQVETPKAHSPATCFPSDQNKTEQQAKRTLFGVEISDINRDSSPVASHTLGLHSPQVPNSDAANSESGTISRGTKPPDSLSPQGISTQGNLCFNTSIQPDKSLMTLMQSPEALGELSKDNTRSIPYMRAVVSYQNDVYSVSSELRGCHPSVRPGFQSDISNPHFSFEQFQQHEPQKYLRGSGCIMDVKSAKEISTDAIALDNTFKVVCQQNLVSVDWPRNKGNSQGAFSWQNPKPNVNCKYFNERGGTDHRNLSSWQNHSLQLVNRSEMRKGASLSYVQDSSSATHADNAESGKSDIGDCSGNRKIVGLPFVDKPHILKDLPSHGSPSNPSCLASTLDNSNAVKVGFILTDLAHDPLSLRPVVQCKFEDLVVEKGLVNGSAASRHQIDLNICMTEEEVLSRPSSPITIHIDLETPVVSETERGITSGEGSSKCKSGEPFDPFQEESRVPREGLIRVAAEALVSISSLDVRNLPGNDVDNLQGNGPCHQSEASLADSLHWLAEIISSYEGYVENAFVEVSRGRDKSFTEEIIPDGIDYFEFMTLNLTESKVENYSYKPQTLGQPKDENTLPRRRRRGQTRRGRQRKDFQRDILPSLTSLSRNQVTADLQTIEGLIRTTGGSWQSGLAPRNSGKSGRGRGRRRAGVSYPSPTATSECPPLVQQPKCTELGFEEGNLTGWGKRTRRPSRQRFLINSPPLPSK</sequence>
<accession>A0A6A1VF36</accession>
<keyword evidence="2" id="KW-0472">Membrane</keyword>
<keyword evidence="4" id="KW-1185">Reference proteome</keyword>
<reference evidence="3 4" key="1">
    <citation type="journal article" date="2019" name="Plant Biotechnol. J.">
        <title>The red bayberry genome and genetic basis of sex determination.</title>
        <authorList>
            <person name="Jia H.M."/>
            <person name="Jia H.J."/>
            <person name="Cai Q.L."/>
            <person name="Wang Y."/>
            <person name="Zhao H.B."/>
            <person name="Yang W.F."/>
            <person name="Wang G.Y."/>
            <person name="Li Y.H."/>
            <person name="Zhan D.L."/>
            <person name="Shen Y.T."/>
            <person name="Niu Q.F."/>
            <person name="Chang L."/>
            <person name="Qiu J."/>
            <person name="Zhao L."/>
            <person name="Xie H.B."/>
            <person name="Fu W.Y."/>
            <person name="Jin J."/>
            <person name="Li X.W."/>
            <person name="Jiao Y."/>
            <person name="Zhou C.C."/>
            <person name="Tu T."/>
            <person name="Chai C.Y."/>
            <person name="Gao J.L."/>
            <person name="Fan L.J."/>
            <person name="van de Weg E."/>
            <person name="Wang J.Y."/>
            <person name="Gao Z.S."/>
        </authorList>
    </citation>
    <scope>NUCLEOTIDE SEQUENCE [LARGE SCALE GENOMIC DNA]</scope>
    <source>
        <tissue evidence="3">Leaves</tissue>
    </source>
</reference>
<feature type="region of interest" description="Disordered" evidence="1">
    <location>
        <begin position="1021"/>
        <end position="1060"/>
    </location>
</feature>
<comment type="caution">
    <text evidence="3">The sequence shown here is derived from an EMBL/GenBank/DDBJ whole genome shotgun (WGS) entry which is preliminary data.</text>
</comment>
<dbReference type="PANTHER" id="PTHR33167">
    <property type="entry name" value="TRANSCRIPTION FACTOR, PUTATIVE (DUF863)-RELATED"/>
    <property type="match status" value="1"/>
</dbReference>
<dbReference type="Pfam" id="PF05904">
    <property type="entry name" value="DUF863"/>
    <property type="match status" value="1"/>
</dbReference>
<feature type="compositionally biased region" description="Polar residues" evidence="1">
    <location>
        <begin position="547"/>
        <end position="558"/>
    </location>
</feature>
<evidence type="ECO:0000256" key="2">
    <source>
        <dbReference type="SAM" id="Phobius"/>
    </source>
</evidence>
<feature type="region of interest" description="Disordered" evidence="1">
    <location>
        <begin position="742"/>
        <end position="764"/>
    </location>
</feature>
<feature type="region of interest" description="Disordered" evidence="1">
    <location>
        <begin position="468"/>
        <end position="490"/>
    </location>
</feature>
<feature type="compositionally biased region" description="Polar residues" evidence="1">
    <location>
        <begin position="743"/>
        <end position="753"/>
    </location>
</feature>
<dbReference type="Proteomes" id="UP000516437">
    <property type="component" value="Chromosome 6"/>
</dbReference>
<feature type="compositionally biased region" description="Basic and acidic residues" evidence="1">
    <location>
        <begin position="755"/>
        <end position="764"/>
    </location>
</feature>
<name>A0A6A1VF36_9ROSI</name>
<dbReference type="EMBL" id="RXIC02000024">
    <property type="protein sequence ID" value="KAB1211482.1"/>
    <property type="molecule type" value="Genomic_DNA"/>
</dbReference>
<feature type="compositionally biased region" description="Polar residues" evidence="1">
    <location>
        <begin position="523"/>
        <end position="539"/>
    </location>
</feature>
<keyword evidence="2" id="KW-1133">Transmembrane helix</keyword>
<evidence type="ECO:0000256" key="1">
    <source>
        <dbReference type="SAM" id="MobiDB-lite"/>
    </source>
</evidence>
<feature type="region of interest" description="Disordered" evidence="1">
    <location>
        <begin position="509"/>
        <end position="558"/>
    </location>
</feature>
<feature type="region of interest" description="Disordered" evidence="1">
    <location>
        <begin position="1085"/>
        <end position="1166"/>
    </location>
</feature>
<protein>
    <submittedName>
        <fullName evidence="3">Uncharacterized protein</fullName>
    </submittedName>
</protein>
<feature type="compositionally biased region" description="Basic residues" evidence="1">
    <location>
        <begin position="1037"/>
        <end position="1050"/>
    </location>
</feature>
<feature type="transmembrane region" description="Helical" evidence="2">
    <location>
        <begin position="6"/>
        <end position="27"/>
    </location>
</feature>
<evidence type="ECO:0000313" key="4">
    <source>
        <dbReference type="Proteomes" id="UP000516437"/>
    </source>
</evidence>
<organism evidence="3 4">
    <name type="scientific">Morella rubra</name>
    <name type="common">Chinese bayberry</name>
    <dbReference type="NCBI Taxonomy" id="262757"/>
    <lineage>
        <taxon>Eukaryota</taxon>
        <taxon>Viridiplantae</taxon>
        <taxon>Streptophyta</taxon>
        <taxon>Embryophyta</taxon>
        <taxon>Tracheophyta</taxon>
        <taxon>Spermatophyta</taxon>
        <taxon>Magnoliopsida</taxon>
        <taxon>eudicotyledons</taxon>
        <taxon>Gunneridae</taxon>
        <taxon>Pentapetalae</taxon>
        <taxon>rosids</taxon>
        <taxon>fabids</taxon>
        <taxon>Fagales</taxon>
        <taxon>Myricaceae</taxon>
        <taxon>Morella</taxon>
    </lineage>
</organism>
<dbReference type="InterPro" id="IPR008581">
    <property type="entry name" value="DUF863_pln"/>
</dbReference>
<dbReference type="OrthoDB" id="630817at2759"/>